<comment type="caution">
    <text evidence="1">The sequence shown here is derived from an EMBL/GenBank/DDBJ whole genome shotgun (WGS) entry which is preliminary data.</text>
</comment>
<dbReference type="EMBL" id="WQLB01000010">
    <property type="protein sequence ID" value="MVN86991.1"/>
    <property type="molecule type" value="Genomic_DNA"/>
</dbReference>
<dbReference type="RefSeq" id="WP_157459046.1">
    <property type="nucleotide sequence ID" value="NZ_WQLB01000010.1"/>
</dbReference>
<sequence length="75" mass="8416">MTEAMERMNRQYRHILQGLQANAERDVRLARAAGDLQATAKAQARLDTLRAALDIYAASHLVAHGTRPWPPPERP</sequence>
<accession>A0A7C9I311</accession>
<evidence type="ECO:0000313" key="2">
    <source>
        <dbReference type="Proteomes" id="UP000483286"/>
    </source>
</evidence>
<dbReference type="Proteomes" id="UP000483286">
    <property type="component" value="Unassembled WGS sequence"/>
</dbReference>
<evidence type="ECO:0000313" key="1">
    <source>
        <dbReference type="EMBL" id="MVN86991.1"/>
    </source>
</evidence>
<name>A0A7C9I311_9DEIO</name>
<dbReference type="AlphaFoldDB" id="A0A7C9I311"/>
<keyword evidence="2" id="KW-1185">Reference proteome</keyword>
<reference evidence="1 2" key="1">
    <citation type="submission" date="2019-12" db="EMBL/GenBank/DDBJ databases">
        <title>Deinococcus sp. HMF7620 Genome sequencing and assembly.</title>
        <authorList>
            <person name="Kang H."/>
            <person name="Kim H."/>
            <person name="Joh K."/>
        </authorList>
    </citation>
    <scope>NUCLEOTIDE SEQUENCE [LARGE SCALE GENOMIC DNA]</scope>
    <source>
        <strain evidence="1 2">HMF7620</strain>
    </source>
</reference>
<proteinExistence type="predicted"/>
<gene>
    <name evidence="1" type="ORF">GO986_09455</name>
</gene>
<protein>
    <submittedName>
        <fullName evidence="1">Uncharacterized protein</fullName>
    </submittedName>
</protein>
<organism evidence="1 2">
    <name type="scientific">Deinococcus arboris</name>
    <dbReference type="NCBI Taxonomy" id="2682977"/>
    <lineage>
        <taxon>Bacteria</taxon>
        <taxon>Thermotogati</taxon>
        <taxon>Deinococcota</taxon>
        <taxon>Deinococci</taxon>
        <taxon>Deinococcales</taxon>
        <taxon>Deinococcaceae</taxon>
        <taxon>Deinococcus</taxon>
    </lineage>
</organism>